<reference evidence="9 10" key="1">
    <citation type="submission" date="2018-03" db="EMBL/GenBank/DDBJ databases">
        <title>Genomic Encyclopedia of Archaeal and Bacterial Type Strains, Phase II (KMG-II): from individual species to whole genera.</title>
        <authorList>
            <person name="Goeker M."/>
        </authorList>
    </citation>
    <scope>NUCLEOTIDE SEQUENCE [LARGE SCALE GENOMIC DNA]</scope>
    <source>
        <strain evidence="9 10">DSM 44889</strain>
    </source>
</reference>
<evidence type="ECO:0000313" key="10">
    <source>
        <dbReference type="Proteomes" id="UP000245469"/>
    </source>
</evidence>
<dbReference type="CDD" id="cd01127">
    <property type="entry name" value="TrwB_TraG_TraD_VirD4"/>
    <property type="match status" value="1"/>
</dbReference>
<gene>
    <name evidence="9" type="ORF">BXY45_11829</name>
</gene>
<dbReference type="Gene3D" id="3.40.50.300">
    <property type="entry name" value="P-loop containing nucleotide triphosphate hydrolases"/>
    <property type="match status" value="1"/>
</dbReference>
<sequence>MALLGVVWGVVGLAWLVRLAGTSASWLAGNGWISPPFGVDFVRLLVGDGVQAVWPGTPTWTVVIVSLLLIAVVTAAGIALTVLGRRVLVPAQGLAQAHEVSPLTPAAAKERARRLRQSLADQADRDVAADDVGLALGVLMPRGPRLRASWEDVLLAVMAPRAGKTTTLTVPIVRNAPGPVLATSIKPDLWEATAEERTASTGERVWVFDPQGVTGREQAMWWNPLRAVTTVEEATRLAGHFITEIRGDRDGRDFWSSAAHDLLANLLLAAALSERSLPEVYEWLTEPAVPTAANLLRGHGHHAAAAAIVGRQNGAVETRDGVYETARTAASALRDPVIMRWLVPPRISGATGCEELDTAAFVSSRQTLHLLSKNGAGTAAPLVAALVDRLMHDGIRAAERSPGARLDPPLVVVLDEAANICKISDLPDLYSHLGSRGVVPLTVLQSYRQGVRVWGEAGMDSLWSAATVKLVGAGIDDAKFAEDVSRLVGEHDVAVRSYADGSGDGSRRASRSVTTSLRRQRLLPPEDLRAMPKGTALVLATGLRVAQVRLEPYYETPARRGDN</sequence>
<evidence type="ECO:0000256" key="2">
    <source>
        <dbReference type="ARBA" id="ARBA00022475"/>
    </source>
</evidence>
<dbReference type="InterPro" id="IPR027417">
    <property type="entry name" value="P-loop_NTPase"/>
</dbReference>
<organism evidence="9 10">
    <name type="scientific">Quadrisphaera granulorum</name>
    <dbReference type="NCBI Taxonomy" id="317664"/>
    <lineage>
        <taxon>Bacteria</taxon>
        <taxon>Bacillati</taxon>
        <taxon>Actinomycetota</taxon>
        <taxon>Actinomycetes</taxon>
        <taxon>Kineosporiales</taxon>
        <taxon>Kineosporiaceae</taxon>
        <taxon>Quadrisphaera</taxon>
    </lineage>
</organism>
<proteinExistence type="predicted"/>
<feature type="transmembrane region" description="Helical" evidence="7">
    <location>
        <begin position="60"/>
        <end position="83"/>
    </location>
</feature>
<feature type="region of interest" description="Disordered" evidence="6">
    <location>
        <begin position="498"/>
        <end position="517"/>
    </location>
</feature>
<dbReference type="InterPro" id="IPR032689">
    <property type="entry name" value="TraG-D_C"/>
</dbReference>
<keyword evidence="10" id="KW-1185">Reference proteome</keyword>
<name>A0A316A5Z8_9ACTN</name>
<dbReference type="SUPFAM" id="SSF52540">
    <property type="entry name" value="P-loop containing nucleoside triphosphate hydrolases"/>
    <property type="match status" value="1"/>
</dbReference>
<keyword evidence="2" id="KW-1003">Cell membrane</keyword>
<dbReference type="Proteomes" id="UP000245469">
    <property type="component" value="Unassembled WGS sequence"/>
</dbReference>
<dbReference type="InterPro" id="IPR051539">
    <property type="entry name" value="T4SS-coupling_protein"/>
</dbReference>
<dbReference type="EMBL" id="QGDQ01000018">
    <property type="protein sequence ID" value="PWJ52658.1"/>
    <property type="molecule type" value="Genomic_DNA"/>
</dbReference>
<evidence type="ECO:0000313" key="9">
    <source>
        <dbReference type="EMBL" id="PWJ52658.1"/>
    </source>
</evidence>
<keyword evidence="4 7" id="KW-1133">Transmembrane helix</keyword>
<keyword evidence="5 7" id="KW-0472">Membrane</keyword>
<dbReference type="GO" id="GO:0005886">
    <property type="term" value="C:plasma membrane"/>
    <property type="evidence" value="ECO:0007669"/>
    <property type="project" value="UniProtKB-SubCell"/>
</dbReference>
<dbReference type="AlphaFoldDB" id="A0A316A5Z8"/>
<keyword evidence="3 7" id="KW-0812">Transmembrane</keyword>
<accession>A0A316A5Z8</accession>
<comment type="subcellular location">
    <subcellularLocation>
        <location evidence="1">Cell membrane</location>
        <topology evidence="1">Multi-pass membrane protein</topology>
    </subcellularLocation>
</comment>
<feature type="domain" description="TraD/TraG TraM recognition site" evidence="8">
    <location>
        <begin position="409"/>
        <end position="533"/>
    </location>
</feature>
<dbReference type="PANTHER" id="PTHR37937">
    <property type="entry name" value="CONJUGATIVE TRANSFER: DNA TRANSPORT"/>
    <property type="match status" value="1"/>
</dbReference>
<evidence type="ECO:0000259" key="8">
    <source>
        <dbReference type="Pfam" id="PF12696"/>
    </source>
</evidence>
<protein>
    <submittedName>
        <fullName evidence="9">TraM-binding TraD/TraG-like protein</fullName>
    </submittedName>
</protein>
<evidence type="ECO:0000256" key="1">
    <source>
        <dbReference type="ARBA" id="ARBA00004651"/>
    </source>
</evidence>
<evidence type="ECO:0000256" key="6">
    <source>
        <dbReference type="SAM" id="MobiDB-lite"/>
    </source>
</evidence>
<comment type="caution">
    <text evidence="9">The sequence shown here is derived from an EMBL/GenBank/DDBJ whole genome shotgun (WGS) entry which is preliminary data.</text>
</comment>
<dbReference type="PANTHER" id="PTHR37937:SF1">
    <property type="entry name" value="CONJUGATIVE TRANSFER: DNA TRANSPORT"/>
    <property type="match status" value="1"/>
</dbReference>
<evidence type="ECO:0000256" key="7">
    <source>
        <dbReference type="SAM" id="Phobius"/>
    </source>
</evidence>
<evidence type="ECO:0000256" key="3">
    <source>
        <dbReference type="ARBA" id="ARBA00022692"/>
    </source>
</evidence>
<dbReference type="Pfam" id="PF12696">
    <property type="entry name" value="TraG-D_C"/>
    <property type="match status" value="1"/>
</dbReference>
<evidence type="ECO:0000256" key="4">
    <source>
        <dbReference type="ARBA" id="ARBA00022989"/>
    </source>
</evidence>
<evidence type="ECO:0000256" key="5">
    <source>
        <dbReference type="ARBA" id="ARBA00023136"/>
    </source>
</evidence>